<gene>
    <name evidence="1" type="ORF">EZS28_045792</name>
</gene>
<feature type="non-terminal residue" evidence="1">
    <location>
        <position position="31"/>
    </location>
</feature>
<name>A0A5J4TMJ1_9EUKA</name>
<dbReference type="Proteomes" id="UP000324800">
    <property type="component" value="Unassembled WGS sequence"/>
</dbReference>
<evidence type="ECO:0000313" key="2">
    <source>
        <dbReference type="Proteomes" id="UP000324800"/>
    </source>
</evidence>
<accession>A0A5J4TMJ1</accession>
<proteinExistence type="predicted"/>
<reference evidence="1 2" key="1">
    <citation type="submission" date="2019-03" db="EMBL/GenBank/DDBJ databases">
        <title>Single cell metagenomics reveals metabolic interactions within the superorganism composed of flagellate Streblomastix strix and complex community of Bacteroidetes bacteria on its surface.</title>
        <authorList>
            <person name="Treitli S.C."/>
            <person name="Kolisko M."/>
            <person name="Husnik F."/>
            <person name="Keeling P."/>
            <person name="Hampl V."/>
        </authorList>
    </citation>
    <scope>NUCLEOTIDE SEQUENCE [LARGE SCALE GENOMIC DNA]</scope>
    <source>
        <strain evidence="1">ST1C</strain>
    </source>
</reference>
<sequence>MTNLGIQFDGNFVELQKIRARPQCLGVEEEA</sequence>
<comment type="caution">
    <text evidence="1">The sequence shown here is derived from an EMBL/GenBank/DDBJ whole genome shotgun (WGS) entry which is preliminary data.</text>
</comment>
<dbReference type="AlphaFoldDB" id="A0A5J4TMJ1"/>
<dbReference type="EMBL" id="SNRW01029513">
    <property type="protein sequence ID" value="KAA6358681.1"/>
    <property type="molecule type" value="Genomic_DNA"/>
</dbReference>
<organism evidence="1 2">
    <name type="scientific">Streblomastix strix</name>
    <dbReference type="NCBI Taxonomy" id="222440"/>
    <lineage>
        <taxon>Eukaryota</taxon>
        <taxon>Metamonada</taxon>
        <taxon>Preaxostyla</taxon>
        <taxon>Oxymonadida</taxon>
        <taxon>Streblomastigidae</taxon>
        <taxon>Streblomastix</taxon>
    </lineage>
</organism>
<protein>
    <submittedName>
        <fullName evidence="1">Uncharacterized protein</fullName>
    </submittedName>
</protein>
<evidence type="ECO:0000313" key="1">
    <source>
        <dbReference type="EMBL" id="KAA6358681.1"/>
    </source>
</evidence>